<evidence type="ECO:0000256" key="3">
    <source>
        <dbReference type="ARBA" id="ARBA00022842"/>
    </source>
</evidence>
<dbReference type="InterPro" id="IPR000086">
    <property type="entry name" value="NUDIX_hydrolase_dom"/>
</dbReference>
<evidence type="ECO:0000256" key="2">
    <source>
        <dbReference type="ARBA" id="ARBA00022801"/>
    </source>
</evidence>
<feature type="binding site" evidence="5">
    <location>
        <position position="69"/>
    </location>
    <ligand>
        <name>Mg(2+)</name>
        <dbReference type="ChEBI" id="CHEBI:18420"/>
    </ligand>
</feature>
<keyword evidence="2 8" id="KW-0378">Hydrolase</keyword>
<dbReference type="InterPro" id="IPR015797">
    <property type="entry name" value="NUDIX_hydrolase-like_dom_sf"/>
</dbReference>
<feature type="binding site" evidence="5">
    <location>
        <position position="49"/>
    </location>
    <ligand>
        <name>Mg(2+)</name>
        <dbReference type="ChEBI" id="CHEBI:18420"/>
    </ligand>
</feature>
<sequence length="155" mass="17434">MNLSPDDFALVVHSTPLVSIDLLILNAKGEVLLGYRRNRPAQDFWFVPGGRIRKNEALKDAIARITRTELGVEPASWALQGAYDHIYEDNALGRDGINTHYVALGCRCSLPEGSAIAPDAQHAELRWWPLDELMQSPQVHINTKRYFEEAPDNQL</sequence>
<feature type="domain" description="Nudix hydrolase" evidence="7">
    <location>
        <begin position="13"/>
        <end position="152"/>
    </location>
</feature>
<reference evidence="8 9" key="1">
    <citation type="submission" date="2017-06" db="EMBL/GenBank/DDBJ databases">
        <title>Herbaspirillum phytohormonus sp. nov., isolated from the root nodule of Robinia pseudoacacia in lead-zinc mine.</title>
        <authorList>
            <person name="Fan M."/>
            <person name="Lin Y."/>
        </authorList>
    </citation>
    <scope>NUCLEOTIDE SEQUENCE [LARGE SCALE GENOMIC DNA]</scope>
    <source>
        <strain evidence="8 9">HZ10</strain>
    </source>
</reference>
<dbReference type="PROSITE" id="PS51462">
    <property type="entry name" value="NUDIX"/>
    <property type="match status" value="1"/>
</dbReference>
<dbReference type="CDD" id="cd03430">
    <property type="entry name" value="NUDIX_GDPMH_NudD"/>
    <property type="match status" value="1"/>
</dbReference>
<dbReference type="Pfam" id="PF00293">
    <property type="entry name" value="NUDIX"/>
    <property type="match status" value="1"/>
</dbReference>
<dbReference type="AlphaFoldDB" id="A0A246WVS6"/>
<feature type="site" description="Critical for catalysis" evidence="4">
    <location>
        <position position="122"/>
    </location>
</feature>
<dbReference type="EMBL" id="NJGU01000001">
    <property type="protein sequence ID" value="OWY31177.1"/>
    <property type="molecule type" value="Genomic_DNA"/>
</dbReference>
<dbReference type="Proteomes" id="UP000197596">
    <property type="component" value="Unassembled WGS sequence"/>
</dbReference>
<evidence type="ECO:0000256" key="5">
    <source>
        <dbReference type="PIRSR" id="PIRSR037599-3"/>
    </source>
</evidence>
<dbReference type="PANTHER" id="PTHR43046:SF12">
    <property type="entry name" value="GDP-MANNOSE MANNOSYL HYDROLASE"/>
    <property type="match status" value="1"/>
</dbReference>
<name>A0A246WVS6_9BURK</name>
<dbReference type="GO" id="GO:0046872">
    <property type="term" value="F:metal ion binding"/>
    <property type="evidence" value="ECO:0007669"/>
    <property type="project" value="UniProtKB-KW"/>
</dbReference>
<dbReference type="GO" id="GO:0008727">
    <property type="term" value="F:GDP-mannose mannosyl hydrolase activity"/>
    <property type="evidence" value="ECO:0007669"/>
    <property type="project" value="InterPro"/>
</dbReference>
<dbReference type="PIRSF" id="PIRSF037599">
    <property type="entry name" value="GDPMH"/>
    <property type="match status" value="1"/>
</dbReference>
<dbReference type="NCBIfam" id="NF011963">
    <property type="entry name" value="PRK15434.1"/>
    <property type="match status" value="1"/>
</dbReference>
<accession>A0A246WVS6</accession>
<gene>
    <name evidence="8" type="ORF">CEJ42_03750</name>
</gene>
<evidence type="ECO:0000259" key="7">
    <source>
        <dbReference type="PROSITE" id="PS51462"/>
    </source>
</evidence>
<dbReference type="Gene3D" id="3.90.79.10">
    <property type="entry name" value="Nucleoside Triphosphate Pyrophosphohydrolase"/>
    <property type="match status" value="1"/>
</dbReference>
<comment type="caution">
    <text evidence="8">The sequence shown here is derived from an EMBL/GenBank/DDBJ whole genome shotgun (WGS) entry which is preliminary data.</text>
</comment>
<feature type="short sequence motif" description="Nudix box" evidence="6">
    <location>
        <begin position="50"/>
        <end position="71"/>
    </location>
</feature>
<feature type="binding site" evidence="5">
    <location>
        <position position="121"/>
    </location>
    <ligand>
        <name>Mg(2+)</name>
        <dbReference type="ChEBI" id="CHEBI:18420"/>
    </ligand>
</feature>
<evidence type="ECO:0000313" key="9">
    <source>
        <dbReference type="Proteomes" id="UP000197596"/>
    </source>
</evidence>
<proteinExistence type="predicted"/>
<evidence type="ECO:0000256" key="6">
    <source>
        <dbReference type="PIRSR" id="PIRSR037599-4"/>
    </source>
</evidence>
<dbReference type="RefSeq" id="WP_088750054.1">
    <property type="nucleotide sequence ID" value="NZ_NJGU01000001.1"/>
</dbReference>
<evidence type="ECO:0000256" key="4">
    <source>
        <dbReference type="PIRSR" id="PIRSR037599-1"/>
    </source>
</evidence>
<evidence type="ECO:0000313" key="8">
    <source>
        <dbReference type="EMBL" id="OWY31177.1"/>
    </source>
</evidence>
<dbReference type="SUPFAM" id="SSF55811">
    <property type="entry name" value="Nudix"/>
    <property type="match status" value="1"/>
</dbReference>
<dbReference type="PANTHER" id="PTHR43046">
    <property type="entry name" value="GDP-MANNOSE MANNOSYL HYDROLASE"/>
    <property type="match status" value="1"/>
</dbReference>
<protein>
    <submittedName>
        <fullName evidence="8">GDP-mannose mannosyl hydrolase</fullName>
    </submittedName>
</protein>
<dbReference type="InterPro" id="IPR033715">
    <property type="entry name" value="GDPMH"/>
</dbReference>
<organism evidence="8 9">
    <name type="scientific">Herbaspirillum robiniae</name>
    <dbReference type="NCBI Taxonomy" id="2014887"/>
    <lineage>
        <taxon>Bacteria</taxon>
        <taxon>Pseudomonadati</taxon>
        <taxon>Pseudomonadota</taxon>
        <taxon>Betaproteobacteria</taxon>
        <taxon>Burkholderiales</taxon>
        <taxon>Oxalobacteraceae</taxon>
        <taxon>Herbaspirillum</taxon>
    </lineage>
</organism>
<evidence type="ECO:0000256" key="1">
    <source>
        <dbReference type="ARBA" id="ARBA00022723"/>
    </source>
</evidence>
<comment type="cofactor">
    <cofactor evidence="5">
        <name>Mg(2+)</name>
        <dbReference type="ChEBI" id="CHEBI:18420"/>
    </cofactor>
    <text evidence="5">Binds 1 Mg(2+) ion per subunit.</text>
</comment>
<keyword evidence="1 5" id="KW-0479">Metal-binding</keyword>
<keyword evidence="3 5" id="KW-0460">Magnesium</keyword>